<comment type="caution">
    <text evidence="1">The sequence shown here is derived from an EMBL/GenBank/DDBJ whole genome shotgun (WGS) entry which is preliminary data.</text>
</comment>
<evidence type="ECO:0000313" key="2">
    <source>
        <dbReference type="Proteomes" id="UP001497680"/>
    </source>
</evidence>
<sequence length="542" mass="57968">MTASIFVVFFFLFIGGLGRTLTREADYTTTSYPRLLDATIETLAAGLADKSFTSVDLVKAYIARTIEVNPSFHAVTELNPDALTIADSLDHERSLGSIRGPLHGIPIFIKNNMATDDRMHTTAGSWALMGAKVPRDSTVAQKLRAAGAVILGKTSITEWANFRSNNASNGWSAVGGQVYGPYHLNQDPWGSSSGSGVASALGLALGSLGTETDGSITAPASINNVVGIKPTVGLTSRYLVIPISEHQDTVGTLTRTVMDGAHILQAIAGADPLDNYTSAIPYSKLPDYVAACKLSALSGSRIGVPRDVISLRSDNTSTPVIEAFEQALDVFRAAGAVVVDTSFLAAAEFFNSTLPNQVLAADFVVNLQSYLDALTHNPHNISSLAALRDFTRSFPLEDYPTLDTSVWDAALSNWNNTDPRFWPVYQEVMYYGAGGGLLGAIDRDHLDAVVLPATFSSNYAATVGAPIVTVPLGFYAADTPLTKNEWGLFDTGPNIPFGISFLGAKFDEEKLIGLAYAFEQGTKIREKVKPYIVPQTELVDVL</sequence>
<proteinExistence type="predicted"/>
<name>A0ACC0CUP2_9PEZI</name>
<keyword evidence="2" id="KW-1185">Reference proteome</keyword>
<reference evidence="1 2" key="1">
    <citation type="journal article" date="2022" name="New Phytol.">
        <title>Ecological generalism drives hyperdiversity of secondary metabolite gene clusters in xylarialean endophytes.</title>
        <authorList>
            <person name="Franco M.E.E."/>
            <person name="Wisecaver J.H."/>
            <person name="Arnold A.E."/>
            <person name="Ju Y.M."/>
            <person name="Slot J.C."/>
            <person name="Ahrendt S."/>
            <person name="Moore L.P."/>
            <person name="Eastman K.E."/>
            <person name="Scott K."/>
            <person name="Konkel Z."/>
            <person name="Mondo S.J."/>
            <person name="Kuo A."/>
            <person name="Hayes R.D."/>
            <person name="Haridas S."/>
            <person name="Andreopoulos B."/>
            <person name="Riley R."/>
            <person name="LaButti K."/>
            <person name="Pangilinan J."/>
            <person name="Lipzen A."/>
            <person name="Amirebrahimi M."/>
            <person name="Yan J."/>
            <person name="Adam C."/>
            <person name="Keymanesh K."/>
            <person name="Ng V."/>
            <person name="Louie K."/>
            <person name="Northen T."/>
            <person name="Drula E."/>
            <person name="Henrissat B."/>
            <person name="Hsieh H.M."/>
            <person name="Youens-Clark K."/>
            <person name="Lutzoni F."/>
            <person name="Miadlikowska J."/>
            <person name="Eastwood D.C."/>
            <person name="Hamelin R.C."/>
            <person name="Grigoriev I.V."/>
            <person name="U'Ren J.M."/>
        </authorList>
    </citation>
    <scope>NUCLEOTIDE SEQUENCE [LARGE SCALE GENOMIC DNA]</scope>
    <source>
        <strain evidence="1 2">ER1909</strain>
    </source>
</reference>
<protein>
    <submittedName>
        <fullName evidence="1">Glutamyl-tRNA amidotransferase subunit A</fullName>
    </submittedName>
</protein>
<dbReference type="EMBL" id="MU394343">
    <property type="protein sequence ID" value="KAI6084042.1"/>
    <property type="molecule type" value="Genomic_DNA"/>
</dbReference>
<gene>
    <name evidence="1" type="ORF">F4821DRAFT_280436</name>
</gene>
<dbReference type="Proteomes" id="UP001497680">
    <property type="component" value="Unassembled WGS sequence"/>
</dbReference>
<accession>A0ACC0CUP2</accession>
<evidence type="ECO:0000313" key="1">
    <source>
        <dbReference type="EMBL" id="KAI6084042.1"/>
    </source>
</evidence>
<organism evidence="1 2">
    <name type="scientific">Hypoxylon rubiginosum</name>
    <dbReference type="NCBI Taxonomy" id="110542"/>
    <lineage>
        <taxon>Eukaryota</taxon>
        <taxon>Fungi</taxon>
        <taxon>Dikarya</taxon>
        <taxon>Ascomycota</taxon>
        <taxon>Pezizomycotina</taxon>
        <taxon>Sordariomycetes</taxon>
        <taxon>Xylariomycetidae</taxon>
        <taxon>Xylariales</taxon>
        <taxon>Hypoxylaceae</taxon>
        <taxon>Hypoxylon</taxon>
    </lineage>
</organism>